<dbReference type="AlphaFoldDB" id="A0A4Y7RDU0"/>
<proteinExistence type="predicted"/>
<dbReference type="RefSeq" id="WP_190238746.1">
    <property type="nucleotide sequence ID" value="NZ_QFGA01000001.1"/>
</dbReference>
<accession>A0A4Y7RDU0</accession>
<evidence type="ECO:0000313" key="1">
    <source>
        <dbReference type="EMBL" id="TEB06497.1"/>
    </source>
</evidence>
<protein>
    <submittedName>
        <fullName evidence="1">Uncharacterized protein</fullName>
    </submittedName>
</protein>
<dbReference type="EMBL" id="QFGA01000001">
    <property type="protein sequence ID" value="TEB06497.1"/>
    <property type="molecule type" value="Genomic_DNA"/>
</dbReference>
<keyword evidence="2" id="KW-1185">Reference proteome</keyword>
<dbReference type="Proteomes" id="UP000298324">
    <property type="component" value="Unassembled WGS sequence"/>
</dbReference>
<gene>
    <name evidence="1" type="ORF">Psch_00029</name>
</gene>
<name>A0A4Y7RDU0_9FIRM</name>
<comment type="caution">
    <text evidence="1">The sequence shown here is derived from an EMBL/GenBank/DDBJ whole genome shotgun (WGS) entry which is preliminary data.</text>
</comment>
<reference evidence="1 2" key="1">
    <citation type="journal article" date="2018" name="Environ. Microbiol.">
        <title>Novel energy conservation strategies and behaviour of Pelotomaculum schinkii driving syntrophic propionate catabolism.</title>
        <authorList>
            <person name="Hidalgo-Ahumada C.A.P."/>
            <person name="Nobu M.K."/>
            <person name="Narihiro T."/>
            <person name="Tamaki H."/>
            <person name="Liu W.T."/>
            <person name="Kamagata Y."/>
            <person name="Stams A.J.M."/>
            <person name="Imachi H."/>
            <person name="Sousa D.Z."/>
        </authorList>
    </citation>
    <scope>NUCLEOTIDE SEQUENCE [LARGE SCALE GENOMIC DNA]</scope>
    <source>
        <strain evidence="1 2">HH</strain>
    </source>
</reference>
<organism evidence="1 2">
    <name type="scientific">Pelotomaculum schinkii</name>
    <dbReference type="NCBI Taxonomy" id="78350"/>
    <lineage>
        <taxon>Bacteria</taxon>
        <taxon>Bacillati</taxon>
        <taxon>Bacillota</taxon>
        <taxon>Clostridia</taxon>
        <taxon>Eubacteriales</taxon>
        <taxon>Desulfotomaculaceae</taxon>
        <taxon>Pelotomaculum</taxon>
    </lineage>
</organism>
<evidence type="ECO:0000313" key="2">
    <source>
        <dbReference type="Proteomes" id="UP000298324"/>
    </source>
</evidence>
<sequence length="304" mass="33353">MSSVKDYLTKESASLQELSGSFAPEYQHEVMKSSLESSLLPEASFNLLLLAEGATANELLHNLAQVAYDRFVSGYLEQMGTYAALTVEELSGVKVSVFSGQDFGTEQLEKLLALFTGARSDDPVLEWFVSDGATILSDVRTRLLVKDVDGLAALIRQLEYYSVFFSSPADEVESYSYLIDIVERIVPDLTDLKLLTETKTIEVVLGKEIFEFDQWVNDAFHLIDWKECFLKIAAEALKDAAQKISKDTDDKNEPKSQGSLIIGFTSELEASQWSLGVIDEIDIAETEKGGLYGQAGAPTSGAAA</sequence>